<keyword evidence="3" id="KW-0521">NADP</keyword>
<name>A0AAW6RL70_9BURK</name>
<keyword evidence="2" id="KW-0963">Cytoplasm</keyword>
<gene>
    <name evidence="7" type="ORF">QB898_00050</name>
</gene>
<feature type="domain" description="Ketoreductase" evidence="6">
    <location>
        <begin position="7"/>
        <end position="208"/>
    </location>
</feature>
<evidence type="ECO:0000256" key="1">
    <source>
        <dbReference type="ARBA" id="ARBA00004496"/>
    </source>
</evidence>
<dbReference type="InterPro" id="IPR057326">
    <property type="entry name" value="KR_dom"/>
</dbReference>
<dbReference type="Pfam" id="PF00106">
    <property type="entry name" value="adh_short"/>
    <property type="match status" value="1"/>
</dbReference>
<dbReference type="GO" id="GO:0006729">
    <property type="term" value="P:tetrahydrobiopterin biosynthetic process"/>
    <property type="evidence" value="ECO:0007669"/>
    <property type="project" value="TreeGrafter"/>
</dbReference>
<evidence type="ECO:0000313" key="8">
    <source>
        <dbReference type="Proteomes" id="UP001237156"/>
    </source>
</evidence>
<dbReference type="InterPro" id="IPR002347">
    <property type="entry name" value="SDR_fam"/>
</dbReference>
<comment type="similarity">
    <text evidence="5">Belongs to the short-chain dehydrogenases/reductases (SDR) family.</text>
</comment>
<comment type="subcellular location">
    <subcellularLocation>
        <location evidence="1">Cytoplasm</location>
    </subcellularLocation>
</comment>
<keyword evidence="8" id="KW-1185">Reference proteome</keyword>
<dbReference type="GO" id="GO:0005737">
    <property type="term" value="C:cytoplasm"/>
    <property type="evidence" value="ECO:0007669"/>
    <property type="project" value="UniProtKB-SubCell"/>
</dbReference>
<dbReference type="GO" id="GO:0004757">
    <property type="term" value="F:sepiapterin reductase (NADP+) activity"/>
    <property type="evidence" value="ECO:0007669"/>
    <property type="project" value="TreeGrafter"/>
</dbReference>
<comment type="caution">
    <text evidence="7">The sequence shown here is derived from an EMBL/GenBank/DDBJ whole genome shotgun (WGS) entry which is preliminary data.</text>
</comment>
<keyword evidence="4" id="KW-0560">Oxidoreductase</keyword>
<dbReference type="Proteomes" id="UP001237156">
    <property type="component" value="Unassembled WGS sequence"/>
</dbReference>
<evidence type="ECO:0000256" key="2">
    <source>
        <dbReference type="ARBA" id="ARBA00022490"/>
    </source>
</evidence>
<dbReference type="InterPro" id="IPR020904">
    <property type="entry name" value="Sc_DH/Rdtase_CS"/>
</dbReference>
<dbReference type="PANTHER" id="PTHR44085:SF2">
    <property type="entry name" value="SEPIAPTERIN REDUCTASE"/>
    <property type="match status" value="1"/>
</dbReference>
<dbReference type="PROSITE" id="PS00061">
    <property type="entry name" value="ADH_SHORT"/>
    <property type="match status" value="1"/>
</dbReference>
<evidence type="ECO:0000256" key="4">
    <source>
        <dbReference type="ARBA" id="ARBA00023002"/>
    </source>
</evidence>
<dbReference type="Gene3D" id="3.40.50.720">
    <property type="entry name" value="NAD(P)-binding Rossmann-like Domain"/>
    <property type="match status" value="1"/>
</dbReference>
<dbReference type="InterPro" id="IPR036291">
    <property type="entry name" value="NAD(P)-bd_dom_sf"/>
</dbReference>
<dbReference type="RefSeq" id="WP_279523302.1">
    <property type="nucleotide sequence ID" value="NZ_JARVII010000001.1"/>
</dbReference>
<organism evidence="7 8">
    <name type="scientific">Ottowia cancrivicina</name>
    <dbReference type="NCBI Taxonomy" id="3040346"/>
    <lineage>
        <taxon>Bacteria</taxon>
        <taxon>Pseudomonadati</taxon>
        <taxon>Pseudomonadota</taxon>
        <taxon>Betaproteobacteria</taxon>
        <taxon>Burkholderiales</taxon>
        <taxon>Comamonadaceae</taxon>
        <taxon>Ottowia</taxon>
    </lineage>
</organism>
<protein>
    <submittedName>
        <fullName evidence="7">SDR family NAD(P)-dependent oxidoreductase</fullName>
    </submittedName>
</protein>
<evidence type="ECO:0000313" key="7">
    <source>
        <dbReference type="EMBL" id="MDG9698125.1"/>
    </source>
</evidence>
<dbReference type="InterPro" id="IPR051721">
    <property type="entry name" value="Biopterin_syn/organic_redct"/>
</dbReference>
<proteinExistence type="inferred from homology"/>
<evidence type="ECO:0000256" key="3">
    <source>
        <dbReference type="ARBA" id="ARBA00022857"/>
    </source>
</evidence>
<dbReference type="PRINTS" id="PR00080">
    <property type="entry name" value="SDRFAMILY"/>
</dbReference>
<dbReference type="AlphaFoldDB" id="A0AAW6RL70"/>
<sequence>MAERQEKLFILTGASRGLGRALAEQLLREAGCTLLTLSRQPLAALQEQARQSGAQLVQWQQDLTDAPAAARRLAEWLQAVPPGRFGSAALINNAGVIPRISRLGDTRSAGSDAADLAGLSQSIRAGLEAPLLLCAAFLSATRQWPAGRKVLNISSGLGRRPLAAQAPYCAAKAGLDHLTRCLALEEAARPDGQGARVCAIAPGVIDTDMQAQLRGASAQDFPGQGRFAALKADGQLASAEDTARRLLAYLARPDFGSEAVDDIRRHG</sequence>
<evidence type="ECO:0000256" key="5">
    <source>
        <dbReference type="RuleBase" id="RU000363"/>
    </source>
</evidence>
<reference evidence="7 8" key="1">
    <citation type="submission" date="2023-04" db="EMBL/GenBank/DDBJ databases">
        <title>Ottowia paracancer sp. nov., isolated from human stomach.</title>
        <authorList>
            <person name="Song Y."/>
        </authorList>
    </citation>
    <scope>NUCLEOTIDE SEQUENCE [LARGE SCALE GENOMIC DNA]</scope>
    <source>
        <strain evidence="7 8">10c7w1</strain>
    </source>
</reference>
<dbReference type="SUPFAM" id="SSF51735">
    <property type="entry name" value="NAD(P)-binding Rossmann-fold domains"/>
    <property type="match status" value="1"/>
</dbReference>
<accession>A0AAW6RL70</accession>
<dbReference type="PANTHER" id="PTHR44085">
    <property type="entry name" value="SEPIAPTERIN REDUCTASE"/>
    <property type="match status" value="1"/>
</dbReference>
<dbReference type="SMART" id="SM00822">
    <property type="entry name" value="PKS_KR"/>
    <property type="match status" value="1"/>
</dbReference>
<evidence type="ECO:0000259" key="6">
    <source>
        <dbReference type="SMART" id="SM00822"/>
    </source>
</evidence>
<dbReference type="EMBL" id="JARVII010000001">
    <property type="protein sequence ID" value="MDG9698125.1"/>
    <property type="molecule type" value="Genomic_DNA"/>
</dbReference>
<dbReference type="PRINTS" id="PR00081">
    <property type="entry name" value="GDHRDH"/>
</dbReference>